<evidence type="ECO:0000313" key="2">
    <source>
        <dbReference type="Proteomes" id="UP000805193"/>
    </source>
</evidence>
<reference evidence="1 2" key="1">
    <citation type="journal article" date="2020" name="Cell">
        <title>Large-Scale Comparative Analyses of Tick Genomes Elucidate Their Genetic Diversity and Vector Capacities.</title>
        <authorList>
            <consortium name="Tick Genome and Microbiome Consortium (TIGMIC)"/>
            <person name="Jia N."/>
            <person name="Wang J."/>
            <person name="Shi W."/>
            <person name="Du L."/>
            <person name="Sun Y."/>
            <person name="Zhan W."/>
            <person name="Jiang J.F."/>
            <person name="Wang Q."/>
            <person name="Zhang B."/>
            <person name="Ji P."/>
            <person name="Bell-Sakyi L."/>
            <person name="Cui X.M."/>
            <person name="Yuan T.T."/>
            <person name="Jiang B.G."/>
            <person name="Yang W.F."/>
            <person name="Lam T.T."/>
            <person name="Chang Q.C."/>
            <person name="Ding S.J."/>
            <person name="Wang X.J."/>
            <person name="Zhu J.G."/>
            <person name="Ruan X.D."/>
            <person name="Zhao L."/>
            <person name="Wei J.T."/>
            <person name="Ye R.Z."/>
            <person name="Que T.C."/>
            <person name="Du C.H."/>
            <person name="Zhou Y.H."/>
            <person name="Cheng J.X."/>
            <person name="Dai P.F."/>
            <person name="Guo W.B."/>
            <person name="Han X.H."/>
            <person name="Huang E.J."/>
            <person name="Li L.F."/>
            <person name="Wei W."/>
            <person name="Gao Y.C."/>
            <person name="Liu J.Z."/>
            <person name="Shao H.Z."/>
            <person name="Wang X."/>
            <person name="Wang C.C."/>
            <person name="Yang T.C."/>
            <person name="Huo Q.B."/>
            <person name="Li W."/>
            <person name="Chen H.Y."/>
            <person name="Chen S.E."/>
            <person name="Zhou L.G."/>
            <person name="Ni X.B."/>
            <person name="Tian J.H."/>
            <person name="Sheng Y."/>
            <person name="Liu T."/>
            <person name="Pan Y.S."/>
            <person name="Xia L.Y."/>
            <person name="Li J."/>
            <person name="Zhao F."/>
            <person name="Cao W.C."/>
        </authorList>
    </citation>
    <scope>NUCLEOTIDE SEQUENCE [LARGE SCALE GENOMIC DNA]</scope>
    <source>
        <strain evidence="1">Iper-2018</strain>
    </source>
</reference>
<dbReference type="EMBL" id="JABSTQ010009653">
    <property type="protein sequence ID" value="KAG0427175.1"/>
    <property type="molecule type" value="Genomic_DNA"/>
</dbReference>
<proteinExistence type="predicted"/>
<organism evidence="1 2">
    <name type="scientific">Ixodes persulcatus</name>
    <name type="common">Taiga tick</name>
    <dbReference type="NCBI Taxonomy" id="34615"/>
    <lineage>
        <taxon>Eukaryota</taxon>
        <taxon>Metazoa</taxon>
        <taxon>Ecdysozoa</taxon>
        <taxon>Arthropoda</taxon>
        <taxon>Chelicerata</taxon>
        <taxon>Arachnida</taxon>
        <taxon>Acari</taxon>
        <taxon>Parasitiformes</taxon>
        <taxon>Ixodida</taxon>
        <taxon>Ixodoidea</taxon>
        <taxon>Ixodidae</taxon>
        <taxon>Ixodinae</taxon>
        <taxon>Ixodes</taxon>
    </lineage>
</organism>
<keyword evidence="2" id="KW-1185">Reference proteome</keyword>
<name>A0AC60Q2H2_IXOPE</name>
<comment type="caution">
    <text evidence="1">The sequence shown here is derived from an EMBL/GenBank/DDBJ whole genome shotgun (WGS) entry which is preliminary data.</text>
</comment>
<feature type="non-terminal residue" evidence="1">
    <location>
        <position position="1"/>
    </location>
</feature>
<protein>
    <submittedName>
        <fullName evidence="1">Uncharacterized protein</fullName>
    </submittedName>
</protein>
<gene>
    <name evidence="1" type="ORF">HPB47_025758</name>
</gene>
<sequence>QGQRSTSAASSSVHPSRRLGRPERAPGSATRGPRLKVQALSPSASSDVPGVAADAATAASVAAALPEAFKEDQLPSLDKWWGPPPPLVEVLTPDSAAVAAAAFGSPPPGHHPHHHPHHHHPHRLIGAPGGVGPVSAGPGGLSPADLPCLLLLGSAPGSARALQHRFPAVRRSSSSCTHLRAGKKETPFHITRCTQ</sequence>
<evidence type="ECO:0000313" key="1">
    <source>
        <dbReference type="EMBL" id="KAG0427175.1"/>
    </source>
</evidence>
<dbReference type="Proteomes" id="UP000805193">
    <property type="component" value="Unassembled WGS sequence"/>
</dbReference>
<accession>A0AC60Q2H2</accession>